<dbReference type="OrthoDB" id="6574581at2759"/>
<accession>A0A8B8FQB4</accession>
<dbReference type="Proteomes" id="UP000694846">
    <property type="component" value="Unplaced"/>
</dbReference>
<feature type="transmembrane region" description="Helical" evidence="1">
    <location>
        <begin position="20"/>
        <end position="37"/>
    </location>
</feature>
<reference evidence="3" key="1">
    <citation type="submission" date="2025-08" db="UniProtKB">
        <authorList>
            <consortium name="RefSeq"/>
        </authorList>
    </citation>
    <scope>IDENTIFICATION</scope>
    <source>
        <tissue evidence="3">Whole body</tissue>
    </source>
</reference>
<dbReference type="PANTHER" id="PTHR46599:SF3">
    <property type="entry name" value="PIGGYBAC TRANSPOSABLE ELEMENT-DERIVED PROTEIN 4"/>
    <property type="match status" value="1"/>
</dbReference>
<keyword evidence="2" id="KW-1185">Reference proteome</keyword>
<keyword evidence="1" id="KW-0812">Transmembrane</keyword>
<name>A0A8B8FQB4_9HEMI</name>
<sequence>MDRMTENYTVARRSNRWPLTVFYSILNIGAVNAQVIYHENSQSKYTRLQFLKILAKQFMDEQLKYRATILSLPKNIKTRLNIYGYKSTLQVGEQRVRASGRCQFCDRQRDRKTTKVCTNCAKLICRDHLVEECLECFSEM</sequence>
<dbReference type="AlphaFoldDB" id="A0A8B8FQB4"/>
<organism evidence="2 3">
    <name type="scientific">Sipha flava</name>
    <name type="common">yellow sugarcane aphid</name>
    <dbReference type="NCBI Taxonomy" id="143950"/>
    <lineage>
        <taxon>Eukaryota</taxon>
        <taxon>Metazoa</taxon>
        <taxon>Ecdysozoa</taxon>
        <taxon>Arthropoda</taxon>
        <taxon>Hexapoda</taxon>
        <taxon>Insecta</taxon>
        <taxon>Pterygota</taxon>
        <taxon>Neoptera</taxon>
        <taxon>Paraneoptera</taxon>
        <taxon>Hemiptera</taxon>
        <taxon>Sternorrhyncha</taxon>
        <taxon>Aphidomorpha</taxon>
        <taxon>Aphidoidea</taxon>
        <taxon>Aphididae</taxon>
        <taxon>Sipha</taxon>
    </lineage>
</organism>
<proteinExistence type="predicted"/>
<evidence type="ECO:0000256" key="1">
    <source>
        <dbReference type="SAM" id="Phobius"/>
    </source>
</evidence>
<dbReference type="PANTHER" id="PTHR46599">
    <property type="entry name" value="PIGGYBAC TRANSPOSABLE ELEMENT-DERIVED PROTEIN 4"/>
    <property type="match status" value="1"/>
</dbReference>
<evidence type="ECO:0000313" key="3">
    <source>
        <dbReference type="RefSeq" id="XP_025412703.1"/>
    </source>
</evidence>
<gene>
    <name evidence="3" type="primary">LOC112685135</name>
</gene>
<evidence type="ECO:0000313" key="2">
    <source>
        <dbReference type="Proteomes" id="UP000694846"/>
    </source>
</evidence>
<keyword evidence="1" id="KW-1133">Transmembrane helix</keyword>
<dbReference type="GeneID" id="112685135"/>
<protein>
    <submittedName>
        <fullName evidence="3">Uncharacterized protein LOC112685135</fullName>
    </submittedName>
</protein>
<keyword evidence="1" id="KW-0472">Membrane</keyword>
<dbReference type="RefSeq" id="XP_025412703.1">
    <property type="nucleotide sequence ID" value="XM_025556918.1"/>
</dbReference>